<proteinExistence type="predicted"/>
<gene>
    <name evidence="2" type="primary">CSM1</name>
    <name evidence="2" type="ORF">LSUB1_G001135</name>
</gene>
<reference evidence="2 3" key="1">
    <citation type="submission" date="2018-05" db="EMBL/GenBank/DDBJ databases">
        <title>Genome sequencing and assembly of the regulated plant pathogen Lachnellula willkommii and related sister species for the development of diagnostic species identification markers.</title>
        <authorList>
            <person name="Giroux E."/>
            <person name="Bilodeau G."/>
        </authorList>
    </citation>
    <scope>NUCLEOTIDE SEQUENCE [LARGE SCALE GENOMIC DNA]</scope>
    <source>
        <strain evidence="2 3">CBS 197.66</strain>
    </source>
</reference>
<organism evidence="2 3">
    <name type="scientific">Lachnellula subtilissima</name>
    <dbReference type="NCBI Taxonomy" id="602034"/>
    <lineage>
        <taxon>Eukaryota</taxon>
        <taxon>Fungi</taxon>
        <taxon>Dikarya</taxon>
        <taxon>Ascomycota</taxon>
        <taxon>Pezizomycotina</taxon>
        <taxon>Leotiomycetes</taxon>
        <taxon>Helotiales</taxon>
        <taxon>Lachnaceae</taxon>
        <taxon>Lachnellula</taxon>
    </lineage>
</organism>
<feature type="region of interest" description="Disordered" evidence="1">
    <location>
        <begin position="1"/>
        <end position="61"/>
    </location>
</feature>
<dbReference type="Pfam" id="PF14617">
    <property type="entry name" value="CMS1"/>
    <property type="match status" value="1"/>
</dbReference>
<name>A0A8H8RSR9_9HELO</name>
<dbReference type="InterPro" id="IPR032704">
    <property type="entry name" value="Cms1"/>
</dbReference>
<feature type="compositionally biased region" description="Basic residues" evidence="1">
    <location>
        <begin position="47"/>
        <end position="59"/>
    </location>
</feature>
<dbReference type="GO" id="GO:0030686">
    <property type="term" value="C:90S preribosome"/>
    <property type="evidence" value="ECO:0007669"/>
    <property type="project" value="TreeGrafter"/>
</dbReference>
<dbReference type="AlphaFoldDB" id="A0A8H8RSR9"/>
<accession>A0A8H8RSR9</accession>
<keyword evidence="3" id="KW-1185">Reference proteome</keyword>
<evidence type="ECO:0000256" key="1">
    <source>
        <dbReference type="SAM" id="MobiDB-lite"/>
    </source>
</evidence>
<dbReference type="PANTHER" id="PTHR24030">
    <property type="entry name" value="PROTEIN CMSS1"/>
    <property type="match status" value="1"/>
</dbReference>
<dbReference type="PANTHER" id="PTHR24030:SF0">
    <property type="entry name" value="PROTEIN CMSS1"/>
    <property type="match status" value="1"/>
</dbReference>
<comment type="caution">
    <text evidence="2">The sequence shown here is derived from an EMBL/GenBank/DDBJ whole genome shotgun (WGS) entry which is preliminary data.</text>
</comment>
<dbReference type="OrthoDB" id="1929311at2759"/>
<dbReference type="EMBL" id="QGMJ01000173">
    <property type="protein sequence ID" value="TVY40569.1"/>
    <property type="molecule type" value="Genomic_DNA"/>
</dbReference>
<sequence length="302" mass="33428">MADQENLQDPLVERPSASPEPPASPTISKKRKRNPTKVTSAGEAPVGKKKKKPKTKAKAKAIEEDELDLETGINKAFSHMDSQLLADYVAQRTRRYESDLSSIELEDKGPSNGFIAKAIEDTTAWDKTRNLDNLPGFLEKFAGNSTKLWSASKKNGSPHTIIVTAAGLRAAEIARVVRKLQTKDATVAKLFAKHIKLQDSVKFLKTTRTGVAVGTPTRLKDLMDDGLSLILSLEDFSTDENLGALAVDRLERIVIDASHIDVKKRGILEMKETQVPLIFWLGQSIFKERYAADKNGIQLLFY</sequence>
<evidence type="ECO:0000313" key="3">
    <source>
        <dbReference type="Proteomes" id="UP000462212"/>
    </source>
</evidence>
<protein>
    <submittedName>
        <fullName evidence="2">Protein CMS1</fullName>
    </submittedName>
</protein>
<evidence type="ECO:0000313" key="2">
    <source>
        <dbReference type="EMBL" id="TVY40569.1"/>
    </source>
</evidence>
<dbReference type="Proteomes" id="UP000462212">
    <property type="component" value="Unassembled WGS sequence"/>
</dbReference>
<dbReference type="GO" id="GO:0005634">
    <property type="term" value="C:nucleus"/>
    <property type="evidence" value="ECO:0007669"/>
    <property type="project" value="TreeGrafter"/>
</dbReference>